<gene>
    <name evidence="5" type="ORF">SLS62_000236</name>
</gene>
<dbReference type="EMBL" id="JAKJXP020000001">
    <property type="protein sequence ID" value="KAK7757858.1"/>
    <property type="molecule type" value="Genomic_DNA"/>
</dbReference>
<dbReference type="Proteomes" id="UP001320420">
    <property type="component" value="Unassembled WGS sequence"/>
</dbReference>
<name>A0AAN9V0L1_9PEZI</name>
<dbReference type="GO" id="GO:0016853">
    <property type="term" value="F:isomerase activity"/>
    <property type="evidence" value="ECO:0007669"/>
    <property type="project" value="UniProtKB-KW"/>
</dbReference>
<dbReference type="Pfam" id="PF24137">
    <property type="entry name" value="DA_N"/>
    <property type="match status" value="1"/>
</dbReference>
<dbReference type="AlphaFoldDB" id="A0AAN9V0L1"/>
<feature type="domain" description="Diels-Alderase C-terminal" evidence="3">
    <location>
        <begin position="200"/>
        <end position="343"/>
    </location>
</feature>
<organism evidence="5 6">
    <name type="scientific">Diatrype stigma</name>
    <dbReference type="NCBI Taxonomy" id="117547"/>
    <lineage>
        <taxon>Eukaryota</taxon>
        <taxon>Fungi</taxon>
        <taxon>Dikarya</taxon>
        <taxon>Ascomycota</taxon>
        <taxon>Pezizomycotina</taxon>
        <taxon>Sordariomycetes</taxon>
        <taxon>Xylariomycetidae</taxon>
        <taxon>Xylariales</taxon>
        <taxon>Diatrypaceae</taxon>
        <taxon>Diatrype</taxon>
    </lineage>
</organism>
<dbReference type="InterPro" id="IPR054499">
    <property type="entry name" value="DA_C"/>
</dbReference>
<evidence type="ECO:0000256" key="2">
    <source>
        <dbReference type="ARBA" id="ARBA00046325"/>
    </source>
</evidence>
<proteinExistence type="inferred from homology"/>
<feature type="domain" description="Diels-Alderase N-terminal" evidence="4">
    <location>
        <begin position="24"/>
        <end position="196"/>
    </location>
</feature>
<evidence type="ECO:0000313" key="6">
    <source>
        <dbReference type="Proteomes" id="UP001320420"/>
    </source>
</evidence>
<evidence type="ECO:0000313" key="5">
    <source>
        <dbReference type="EMBL" id="KAK7757858.1"/>
    </source>
</evidence>
<protein>
    <submittedName>
        <fullName evidence="5">Uncharacterized protein</fullName>
    </submittedName>
</protein>
<dbReference type="InterPro" id="IPR056402">
    <property type="entry name" value="DA_N"/>
</dbReference>
<keyword evidence="6" id="KW-1185">Reference proteome</keyword>
<accession>A0AAN9V0L1</accession>
<evidence type="ECO:0000259" key="4">
    <source>
        <dbReference type="Pfam" id="PF24137"/>
    </source>
</evidence>
<sequence length="360" mass="39843">MARKRHPVHFSTDPLDDFEWPRIEPMNSTAGEQWEFDGISEDGTEAFCFGFYRDPNYSFLGTGNLRAYVEFGFANGSRYAVVDYAEQSTIVSCPGRGTRGIWSGDGWSYTFETSADMSRTRIIMDNPEAKGTVVMTSITKPRYANNIQWPSATGELSTVPHFYWAEPVPVADAYMEGIIKGDSVGWSGIGGHERLWGAFNWYTCLEGMTAVRLRVGPYALSFVQFSSGMQRGLQIPAVVLAKHGQTILTTKLLEDSSEYDHAIIRKIYGDFGVSTSRLRDKATGFDILLGSPSRDKQWHFIVTHKNVGLEYFLGQGAGGTAYSGTAEGGETGEGSFSGPVFSEIMKFPERSLLLTTNYIS</sequence>
<evidence type="ECO:0000256" key="1">
    <source>
        <dbReference type="ARBA" id="ARBA00023235"/>
    </source>
</evidence>
<keyword evidence="1" id="KW-0413">Isomerase</keyword>
<reference evidence="5 6" key="1">
    <citation type="submission" date="2024-02" db="EMBL/GenBank/DDBJ databases">
        <title>De novo assembly and annotation of 12 fungi associated with fruit tree decline syndrome in Ontario, Canada.</title>
        <authorList>
            <person name="Sulman M."/>
            <person name="Ellouze W."/>
            <person name="Ilyukhin E."/>
        </authorList>
    </citation>
    <scope>NUCLEOTIDE SEQUENCE [LARGE SCALE GENOMIC DNA]</scope>
    <source>
        <strain evidence="5 6">M11/M66-122</strain>
    </source>
</reference>
<comment type="similarity">
    <text evidence="2">Belongs to the Diels-Alderase family.</text>
</comment>
<evidence type="ECO:0000259" key="3">
    <source>
        <dbReference type="Pfam" id="PF22903"/>
    </source>
</evidence>
<dbReference type="Pfam" id="PF22903">
    <property type="entry name" value="DA_C"/>
    <property type="match status" value="1"/>
</dbReference>
<comment type="caution">
    <text evidence="5">The sequence shown here is derived from an EMBL/GenBank/DDBJ whole genome shotgun (WGS) entry which is preliminary data.</text>
</comment>